<feature type="transmembrane region" description="Helical" evidence="2">
    <location>
        <begin position="154"/>
        <end position="173"/>
    </location>
</feature>
<dbReference type="RefSeq" id="WP_141927632.1">
    <property type="nucleotide sequence ID" value="NZ_BAABCI010000030.1"/>
</dbReference>
<feature type="transmembrane region" description="Helical" evidence="2">
    <location>
        <begin position="130"/>
        <end position="148"/>
    </location>
</feature>
<keyword evidence="2" id="KW-0472">Membrane</keyword>
<reference evidence="3 4" key="1">
    <citation type="submission" date="2019-06" db="EMBL/GenBank/DDBJ databases">
        <title>Sequencing the genomes of 1000 actinobacteria strains.</title>
        <authorList>
            <person name="Klenk H.-P."/>
        </authorList>
    </citation>
    <scope>NUCLEOTIDE SEQUENCE [LARGE SCALE GENOMIC DNA]</scope>
    <source>
        <strain evidence="3 4">DSM 19828</strain>
    </source>
</reference>
<dbReference type="Proteomes" id="UP000320806">
    <property type="component" value="Unassembled WGS sequence"/>
</dbReference>
<name>A0A542EDZ5_9MICO</name>
<keyword evidence="2" id="KW-1133">Transmembrane helix</keyword>
<protein>
    <submittedName>
        <fullName evidence="3">Uncharacterized protein</fullName>
    </submittedName>
</protein>
<evidence type="ECO:0000313" key="4">
    <source>
        <dbReference type="Proteomes" id="UP000320806"/>
    </source>
</evidence>
<feature type="compositionally biased region" description="Basic and acidic residues" evidence="1">
    <location>
        <begin position="91"/>
        <end position="108"/>
    </location>
</feature>
<evidence type="ECO:0000313" key="3">
    <source>
        <dbReference type="EMBL" id="TQJ13558.1"/>
    </source>
</evidence>
<dbReference type="AlphaFoldDB" id="A0A542EDZ5"/>
<evidence type="ECO:0000256" key="1">
    <source>
        <dbReference type="SAM" id="MobiDB-lite"/>
    </source>
</evidence>
<evidence type="ECO:0000256" key="2">
    <source>
        <dbReference type="SAM" id="Phobius"/>
    </source>
</evidence>
<keyword evidence="2" id="KW-0812">Transmembrane</keyword>
<accession>A0A542EDZ5</accession>
<feature type="transmembrane region" description="Helical" evidence="2">
    <location>
        <begin position="6"/>
        <end position="24"/>
    </location>
</feature>
<organism evidence="3 4">
    <name type="scientific">Yimella lutea</name>
    <dbReference type="NCBI Taxonomy" id="587872"/>
    <lineage>
        <taxon>Bacteria</taxon>
        <taxon>Bacillati</taxon>
        <taxon>Actinomycetota</taxon>
        <taxon>Actinomycetes</taxon>
        <taxon>Micrococcales</taxon>
        <taxon>Dermacoccaceae</taxon>
        <taxon>Yimella</taxon>
    </lineage>
</organism>
<sequence length="317" mass="34665">MPTTSLLILLVVAIWAAYLLQHWIRRREAMATARSVDRFSEAMRVLAKRDPLPQGIAPMVRRRSAAEQAPQVSVKAARTSLRAGQPTVGDKMNDEKHVPQHDSRRDRFEGITTGGKQALAKVRGLDGRQVRGISLLTALGFTALMLVLAPFGVVSWLAPLAGVMITAGVVLWLRNTAIAERRAREQARPTRAPRRTVRTESFAAPAEPMADTMNEPVAVEESRIVIETTPSPAPFGFEEQPQEAPVVQTAVAEQIFDAEGWQPTSVPRPTYAMKERAPQTQVAPAATVADTPVEDLPFDGLALDEELEELPAVYRAG</sequence>
<gene>
    <name evidence="3" type="ORF">FB459_0982</name>
</gene>
<dbReference type="EMBL" id="VFMO01000001">
    <property type="protein sequence ID" value="TQJ13558.1"/>
    <property type="molecule type" value="Genomic_DNA"/>
</dbReference>
<proteinExistence type="predicted"/>
<keyword evidence="4" id="KW-1185">Reference proteome</keyword>
<dbReference type="OrthoDB" id="3218604at2"/>
<feature type="region of interest" description="Disordered" evidence="1">
    <location>
        <begin position="83"/>
        <end position="108"/>
    </location>
</feature>
<comment type="caution">
    <text evidence="3">The sequence shown here is derived from an EMBL/GenBank/DDBJ whole genome shotgun (WGS) entry which is preliminary data.</text>
</comment>